<dbReference type="PANTHER" id="PTHR30572:SF18">
    <property type="entry name" value="ABC-TYPE MACROLIDE FAMILY EXPORT SYSTEM PERMEASE COMPONENT 2"/>
    <property type="match status" value="1"/>
</dbReference>
<gene>
    <name evidence="9" type="ORF">ENE75_00275</name>
</gene>
<evidence type="ECO:0000256" key="6">
    <source>
        <dbReference type="SAM" id="Phobius"/>
    </source>
</evidence>
<keyword evidence="10" id="KW-1185">Reference proteome</keyword>
<dbReference type="AlphaFoldDB" id="A0A3S2UAD4"/>
<evidence type="ECO:0000256" key="2">
    <source>
        <dbReference type="ARBA" id="ARBA00022475"/>
    </source>
</evidence>
<dbReference type="Pfam" id="PF12704">
    <property type="entry name" value="MacB_PCD"/>
    <property type="match status" value="1"/>
</dbReference>
<evidence type="ECO:0000259" key="7">
    <source>
        <dbReference type="Pfam" id="PF02687"/>
    </source>
</evidence>
<dbReference type="InterPro" id="IPR050250">
    <property type="entry name" value="Macrolide_Exporter_MacB"/>
</dbReference>
<dbReference type="InterPro" id="IPR003838">
    <property type="entry name" value="ABC3_permease_C"/>
</dbReference>
<evidence type="ECO:0000259" key="8">
    <source>
        <dbReference type="Pfam" id="PF12704"/>
    </source>
</evidence>
<dbReference type="Proteomes" id="UP000288178">
    <property type="component" value="Unassembled WGS sequence"/>
</dbReference>
<sequence length="438" mass="46793">MNTALWRHHLWLGLKSLRRNPALTALAVLILAMGIAASMASLTVLHVMSANPLPGRSQLLHVPNFNNGLLSDPNAGDEANPQLTWIDVDRLLADGQGRRRTALYAIDSTVASPRPGVAPVYATGMAATADFFAMFEVPLARGTAWSAADDEAGASVVVLDGAFARRLFGGTDAVGQTIDLGGRPFRVVGVIGDWHPLPKVYRLVGSSPAGAPEDFWIPVRTAVAHAYENNGWVNCTGDAEPGWDGFLRAECNWLQYWVELTPGDVAAYRDYLRGYVAEQRQQGRLQRAEDAVLHDFDAWLAARGVVSEDTKLQAGLSLAFLLACLVNVLGLLGAKFAARAGEIGVRRALGASRRQVFQQFLVESGVVGAAGALLGLGLTLALLALIAQRSGDLARVARLDLTMLALTVALSIAGALLAGLWPTWRAARVRPALQLKSQ</sequence>
<feature type="domain" description="MacB-like periplasmic core" evidence="8">
    <location>
        <begin position="24"/>
        <end position="263"/>
    </location>
</feature>
<dbReference type="GO" id="GO:0005886">
    <property type="term" value="C:plasma membrane"/>
    <property type="evidence" value="ECO:0007669"/>
    <property type="project" value="UniProtKB-SubCell"/>
</dbReference>
<dbReference type="RefSeq" id="WP_128194464.1">
    <property type="nucleotide sequence ID" value="NZ_SACT01000001.1"/>
</dbReference>
<dbReference type="GO" id="GO:0022857">
    <property type="term" value="F:transmembrane transporter activity"/>
    <property type="evidence" value="ECO:0007669"/>
    <property type="project" value="TreeGrafter"/>
</dbReference>
<keyword evidence="5 6" id="KW-0472">Membrane</keyword>
<feature type="transmembrane region" description="Helical" evidence="6">
    <location>
        <begin position="399"/>
        <end position="421"/>
    </location>
</feature>
<dbReference type="InterPro" id="IPR025857">
    <property type="entry name" value="MacB_PCD"/>
</dbReference>
<dbReference type="OrthoDB" id="8735006at2"/>
<dbReference type="Pfam" id="PF02687">
    <property type="entry name" value="FtsX"/>
    <property type="match status" value="1"/>
</dbReference>
<comment type="subcellular location">
    <subcellularLocation>
        <location evidence="1">Cell membrane</location>
        <topology evidence="1">Multi-pass membrane protein</topology>
    </subcellularLocation>
</comment>
<evidence type="ECO:0000256" key="1">
    <source>
        <dbReference type="ARBA" id="ARBA00004651"/>
    </source>
</evidence>
<comment type="caution">
    <text evidence="9">The sequence shown here is derived from an EMBL/GenBank/DDBJ whole genome shotgun (WGS) entry which is preliminary data.</text>
</comment>
<accession>A0A3S2UAD4</accession>
<feature type="domain" description="ABC3 transporter permease C-terminal" evidence="7">
    <location>
        <begin position="316"/>
        <end position="428"/>
    </location>
</feature>
<feature type="transmembrane region" description="Helical" evidence="6">
    <location>
        <begin position="359"/>
        <end position="387"/>
    </location>
</feature>
<evidence type="ECO:0000256" key="5">
    <source>
        <dbReference type="ARBA" id="ARBA00023136"/>
    </source>
</evidence>
<evidence type="ECO:0000313" key="10">
    <source>
        <dbReference type="Proteomes" id="UP000288178"/>
    </source>
</evidence>
<keyword evidence="3 6" id="KW-0812">Transmembrane</keyword>
<keyword evidence="2" id="KW-1003">Cell membrane</keyword>
<dbReference type="PANTHER" id="PTHR30572">
    <property type="entry name" value="MEMBRANE COMPONENT OF TRANSPORTER-RELATED"/>
    <property type="match status" value="1"/>
</dbReference>
<evidence type="ECO:0000256" key="3">
    <source>
        <dbReference type="ARBA" id="ARBA00022692"/>
    </source>
</evidence>
<evidence type="ECO:0000256" key="4">
    <source>
        <dbReference type="ARBA" id="ARBA00022989"/>
    </source>
</evidence>
<dbReference type="EMBL" id="SACT01000001">
    <property type="protein sequence ID" value="RVT53379.1"/>
    <property type="molecule type" value="Genomic_DNA"/>
</dbReference>
<evidence type="ECO:0000313" key="9">
    <source>
        <dbReference type="EMBL" id="RVT53379.1"/>
    </source>
</evidence>
<proteinExistence type="predicted"/>
<feature type="transmembrane region" description="Helical" evidence="6">
    <location>
        <begin position="316"/>
        <end position="338"/>
    </location>
</feature>
<organism evidence="9 10">
    <name type="scientific">Rubrivivax albus</name>
    <dbReference type="NCBI Taxonomy" id="2499835"/>
    <lineage>
        <taxon>Bacteria</taxon>
        <taxon>Pseudomonadati</taxon>
        <taxon>Pseudomonadota</taxon>
        <taxon>Betaproteobacteria</taxon>
        <taxon>Burkholderiales</taxon>
        <taxon>Sphaerotilaceae</taxon>
        <taxon>Rubrivivax</taxon>
    </lineage>
</organism>
<name>A0A3S2UAD4_9BURK</name>
<keyword evidence="4 6" id="KW-1133">Transmembrane helix</keyword>
<protein>
    <submittedName>
        <fullName evidence="9">FtsX-like permease family protein</fullName>
    </submittedName>
</protein>
<reference evidence="9 10" key="1">
    <citation type="submission" date="2019-01" db="EMBL/GenBank/DDBJ databases">
        <authorList>
            <person name="Chen W.-M."/>
        </authorList>
    </citation>
    <scope>NUCLEOTIDE SEQUENCE [LARGE SCALE GENOMIC DNA]</scope>
    <source>
        <strain evidence="9 10">ICH-3</strain>
    </source>
</reference>